<gene>
    <name evidence="2" type="ORF">OPDIPICF_04837</name>
</gene>
<dbReference type="OrthoDB" id="6399386at2"/>
<proteinExistence type="predicted"/>
<name>A0A5S9QRC5_9GAMM</name>
<protein>
    <submittedName>
        <fullName evidence="2">Uncharacterized protein</fullName>
    </submittedName>
</protein>
<evidence type="ECO:0000256" key="1">
    <source>
        <dbReference type="SAM" id="Phobius"/>
    </source>
</evidence>
<evidence type="ECO:0000313" key="2">
    <source>
        <dbReference type="EMBL" id="CAA0121018.1"/>
    </source>
</evidence>
<dbReference type="EMBL" id="CACSIO010000037">
    <property type="protein sequence ID" value="CAA0121018.1"/>
    <property type="molecule type" value="Genomic_DNA"/>
</dbReference>
<dbReference type="Proteomes" id="UP000441399">
    <property type="component" value="Unassembled WGS sequence"/>
</dbReference>
<keyword evidence="1" id="KW-1133">Transmembrane helix</keyword>
<dbReference type="AlphaFoldDB" id="A0A5S9QRC5"/>
<feature type="transmembrane region" description="Helical" evidence="1">
    <location>
        <begin position="6"/>
        <end position="26"/>
    </location>
</feature>
<keyword evidence="1" id="KW-0812">Transmembrane</keyword>
<accession>A0A5S9QRC5</accession>
<reference evidence="2 3" key="1">
    <citation type="submission" date="2019-11" db="EMBL/GenBank/DDBJ databases">
        <authorList>
            <person name="Holert J."/>
        </authorList>
    </citation>
    <scope>NUCLEOTIDE SEQUENCE [LARGE SCALE GENOMIC DNA]</scope>
    <source>
        <strain evidence="2">SB11_3</strain>
    </source>
</reference>
<keyword evidence="3" id="KW-1185">Reference proteome</keyword>
<keyword evidence="1" id="KW-0472">Membrane</keyword>
<evidence type="ECO:0000313" key="3">
    <source>
        <dbReference type="Proteomes" id="UP000441399"/>
    </source>
</evidence>
<organism evidence="2 3">
    <name type="scientific">BD1-7 clade bacterium</name>
    <dbReference type="NCBI Taxonomy" id="2029982"/>
    <lineage>
        <taxon>Bacteria</taxon>
        <taxon>Pseudomonadati</taxon>
        <taxon>Pseudomonadota</taxon>
        <taxon>Gammaproteobacteria</taxon>
        <taxon>Cellvibrionales</taxon>
        <taxon>Spongiibacteraceae</taxon>
        <taxon>BD1-7 clade</taxon>
    </lineage>
</organism>
<sequence>MDIVIVVLEGLILVGIACIFLFRKYLLSYSSEKAKNLATKEDIGEITNSIEGVKLDYAHKLEATKAELSSQINTHGFRYEKEFEVLEMLADSLVDLRNAALNLRPVFEFVDKSKSKDEIKIEKLVEFDKARRDLFFIREKKRPFYPDSIYQAVLKIDELARSESVEYEYRDPYDGGRDSDYWKKAEENQSSIIEATNLAMDEIRERVSKWEALSR</sequence>